<feature type="region of interest" description="Disordered" evidence="1">
    <location>
        <begin position="120"/>
        <end position="168"/>
    </location>
</feature>
<feature type="region of interest" description="Disordered" evidence="1">
    <location>
        <begin position="29"/>
        <end position="82"/>
    </location>
</feature>
<evidence type="ECO:0000313" key="2">
    <source>
        <dbReference type="EMBL" id="MBA8826242.1"/>
    </source>
</evidence>
<gene>
    <name evidence="2" type="ORF">FHX42_003618</name>
</gene>
<evidence type="ECO:0000256" key="1">
    <source>
        <dbReference type="SAM" id="MobiDB-lite"/>
    </source>
</evidence>
<accession>A0A839DWA4</accession>
<evidence type="ECO:0000313" key="3">
    <source>
        <dbReference type="Proteomes" id="UP000569329"/>
    </source>
</evidence>
<dbReference type="EMBL" id="JACGWZ010000005">
    <property type="protein sequence ID" value="MBA8826242.1"/>
    <property type="molecule type" value="Genomic_DNA"/>
</dbReference>
<dbReference type="AlphaFoldDB" id="A0A839DWA4"/>
<organism evidence="2 3">
    <name type="scientific">Halosaccharopolyspora lacisalsi</name>
    <dbReference type="NCBI Taxonomy" id="1000566"/>
    <lineage>
        <taxon>Bacteria</taxon>
        <taxon>Bacillati</taxon>
        <taxon>Actinomycetota</taxon>
        <taxon>Actinomycetes</taxon>
        <taxon>Pseudonocardiales</taxon>
        <taxon>Pseudonocardiaceae</taxon>
        <taxon>Halosaccharopolyspora</taxon>
    </lineage>
</organism>
<proteinExistence type="predicted"/>
<keyword evidence="3" id="KW-1185">Reference proteome</keyword>
<protein>
    <submittedName>
        <fullName evidence="2">Uncharacterized protein</fullName>
    </submittedName>
</protein>
<sequence length="168" mass="19847">MWDCTSSMLDRPSSTTVLIAPLLSFRSGRLPDAVREPAGDQPERGRQRERQQSQLPAQVRRCSRVEHDAEQRRHRVQHPWRDQAFDRLDVSERRDTRSPVLRRAKKAGDSRCRWWKTCARSRTGISPRPGRTGKRRGTTRHRPPRRSRTRPPRAPRTRRDHRSPTPRR</sequence>
<name>A0A839DWA4_9PSEU</name>
<feature type="compositionally biased region" description="Basic and acidic residues" evidence="1">
    <location>
        <begin position="32"/>
        <end position="51"/>
    </location>
</feature>
<reference evidence="2 3" key="1">
    <citation type="submission" date="2020-07" db="EMBL/GenBank/DDBJ databases">
        <title>Sequencing the genomes of 1000 actinobacteria strains.</title>
        <authorList>
            <person name="Klenk H.-P."/>
        </authorList>
    </citation>
    <scope>NUCLEOTIDE SEQUENCE [LARGE SCALE GENOMIC DNA]</scope>
    <source>
        <strain evidence="2 3">DSM 45975</strain>
    </source>
</reference>
<comment type="caution">
    <text evidence="2">The sequence shown here is derived from an EMBL/GenBank/DDBJ whole genome shotgun (WGS) entry which is preliminary data.</text>
</comment>
<feature type="compositionally biased region" description="Basic residues" evidence="1">
    <location>
        <begin position="131"/>
        <end position="168"/>
    </location>
</feature>
<dbReference type="Proteomes" id="UP000569329">
    <property type="component" value="Unassembled WGS sequence"/>
</dbReference>